<accession>A0ABY5ED51</accession>
<evidence type="ECO:0000259" key="1">
    <source>
        <dbReference type="Pfam" id="PF18593"/>
    </source>
</evidence>
<dbReference type="Pfam" id="PF18593">
    <property type="entry name" value="CdiI_2"/>
    <property type="match status" value="1"/>
</dbReference>
<feature type="domain" description="CdiI immunity protein" evidence="1">
    <location>
        <begin position="4"/>
        <end position="94"/>
    </location>
</feature>
<protein>
    <submittedName>
        <fullName evidence="2">Contact-dependent growth inhibition system immunity protein</fullName>
    </submittedName>
</protein>
<evidence type="ECO:0000313" key="2">
    <source>
        <dbReference type="EMBL" id="UTO13374.1"/>
    </source>
</evidence>
<proteinExistence type="predicted"/>
<reference evidence="2" key="1">
    <citation type="submission" date="2022-07" db="EMBL/GenBank/DDBJ databases">
        <title>Pseudomonas nunamit sp. nov. an antifungal species isolated from Greenland.</title>
        <authorList>
            <person name="Ntana F."/>
            <person name="Hennessy R.C."/>
            <person name="Zervas A."/>
            <person name="Stougaard P."/>
        </authorList>
    </citation>
    <scope>NUCLEOTIDE SEQUENCE</scope>
    <source>
        <strain evidence="2">In5</strain>
    </source>
</reference>
<gene>
    <name evidence="2" type="ORF">NK667_24875</name>
</gene>
<keyword evidence="3" id="KW-1185">Reference proteome</keyword>
<dbReference type="EMBL" id="CP101125">
    <property type="protein sequence ID" value="UTO13374.1"/>
    <property type="molecule type" value="Genomic_DNA"/>
</dbReference>
<name>A0ABY5ED51_9PSED</name>
<evidence type="ECO:0000313" key="3">
    <source>
        <dbReference type="Proteomes" id="UP001059607"/>
    </source>
</evidence>
<sequence>MSEKFPDLFQFLAGYFHQDWNCDHDTEDDVIRLFIAEASPETVLRVKDELQFVLRTINGEEEIQAFLFEEIGCSYYYPHAWPSGKAWLEHVADMLDSK</sequence>
<dbReference type="RefSeq" id="WP_054616433.1">
    <property type="nucleotide sequence ID" value="NZ_CP101125.1"/>
</dbReference>
<dbReference type="CDD" id="cd20687">
    <property type="entry name" value="CdiI_Ykris-like"/>
    <property type="match status" value="1"/>
</dbReference>
<dbReference type="Proteomes" id="UP001059607">
    <property type="component" value="Chromosome"/>
</dbReference>
<organism evidence="2 3">
    <name type="scientific">Pseudomonas nunensis</name>
    <dbReference type="NCBI Taxonomy" id="2961896"/>
    <lineage>
        <taxon>Bacteria</taxon>
        <taxon>Pseudomonadati</taxon>
        <taxon>Pseudomonadota</taxon>
        <taxon>Gammaproteobacteria</taxon>
        <taxon>Pseudomonadales</taxon>
        <taxon>Pseudomonadaceae</taxon>
        <taxon>Pseudomonas</taxon>
    </lineage>
</organism>
<dbReference type="InterPro" id="IPR041129">
    <property type="entry name" value="CdiI_2"/>
</dbReference>